<dbReference type="CDD" id="cd00067">
    <property type="entry name" value="GAL4"/>
    <property type="match status" value="1"/>
</dbReference>
<dbReference type="InterPro" id="IPR001138">
    <property type="entry name" value="Zn2Cys6_DnaBD"/>
</dbReference>
<dbReference type="Pfam" id="PF00172">
    <property type="entry name" value="Zn_clus"/>
    <property type="match status" value="1"/>
</dbReference>
<keyword evidence="3" id="KW-0805">Transcription regulation</keyword>
<keyword evidence="2" id="KW-0479">Metal-binding</keyword>
<evidence type="ECO:0000256" key="6">
    <source>
        <dbReference type="ARBA" id="ARBA00023242"/>
    </source>
</evidence>
<dbReference type="InterPro" id="IPR007219">
    <property type="entry name" value="XnlR_reg_dom"/>
</dbReference>
<dbReference type="AlphaFoldDB" id="A0A319ERT3"/>
<name>A0A319ERT3_ASPSB</name>
<comment type="subcellular location">
    <subcellularLocation>
        <location evidence="1">Nucleus</location>
    </subcellularLocation>
</comment>
<dbReference type="InterPro" id="IPR036864">
    <property type="entry name" value="Zn2-C6_fun-type_DNA-bd_sf"/>
</dbReference>
<dbReference type="Proteomes" id="UP000248423">
    <property type="component" value="Unassembled WGS sequence"/>
</dbReference>
<dbReference type="SUPFAM" id="SSF57701">
    <property type="entry name" value="Zn2/Cys6 DNA-binding domain"/>
    <property type="match status" value="1"/>
</dbReference>
<evidence type="ECO:0000256" key="4">
    <source>
        <dbReference type="ARBA" id="ARBA00023125"/>
    </source>
</evidence>
<evidence type="ECO:0000256" key="2">
    <source>
        <dbReference type="ARBA" id="ARBA00022723"/>
    </source>
</evidence>
<keyword evidence="4" id="KW-0238">DNA-binding</keyword>
<dbReference type="GO" id="GO:0008270">
    <property type="term" value="F:zinc ion binding"/>
    <property type="evidence" value="ECO:0007669"/>
    <property type="project" value="InterPro"/>
</dbReference>
<dbReference type="EMBL" id="KZ826350">
    <property type="protein sequence ID" value="PYI06404.1"/>
    <property type="molecule type" value="Genomic_DNA"/>
</dbReference>
<dbReference type="STRING" id="1448318.A0A319ERT3"/>
<dbReference type="PANTHER" id="PTHR46910">
    <property type="entry name" value="TRANSCRIPTION FACTOR PDR1"/>
    <property type="match status" value="1"/>
</dbReference>
<dbReference type="CDD" id="cd12148">
    <property type="entry name" value="fungal_TF_MHR"/>
    <property type="match status" value="1"/>
</dbReference>
<feature type="compositionally biased region" description="Polar residues" evidence="7">
    <location>
        <begin position="85"/>
        <end position="102"/>
    </location>
</feature>
<dbReference type="SMART" id="SM00906">
    <property type="entry name" value="Fungal_trans"/>
    <property type="match status" value="1"/>
</dbReference>
<proteinExistence type="predicted"/>
<evidence type="ECO:0000256" key="1">
    <source>
        <dbReference type="ARBA" id="ARBA00004123"/>
    </source>
</evidence>
<evidence type="ECO:0000256" key="5">
    <source>
        <dbReference type="ARBA" id="ARBA00023163"/>
    </source>
</evidence>
<dbReference type="PANTHER" id="PTHR46910:SF37">
    <property type="entry name" value="ZN(II)2CYS6 TRANSCRIPTION FACTOR (EUROFUNG)"/>
    <property type="match status" value="1"/>
</dbReference>
<evidence type="ECO:0000313" key="10">
    <source>
        <dbReference type="Proteomes" id="UP000248423"/>
    </source>
</evidence>
<feature type="domain" description="Zn(2)-C6 fungal-type" evidence="8">
    <location>
        <begin position="19"/>
        <end position="49"/>
    </location>
</feature>
<accession>A0A319ERT3</accession>
<dbReference type="PROSITE" id="PS50048">
    <property type="entry name" value="ZN2_CY6_FUNGAL_2"/>
    <property type="match status" value="1"/>
</dbReference>
<dbReference type="Pfam" id="PF04082">
    <property type="entry name" value="Fungal_trans"/>
    <property type="match status" value="1"/>
</dbReference>
<dbReference type="Gene3D" id="4.10.240.10">
    <property type="entry name" value="Zn(2)-C6 fungal-type DNA-binding domain"/>
    <property type="match status" value="1"/>
</dbReference>
<sequence>MPAQAGARPPRRRRRVCTACDACHRRKIQCDAAEPRCNWCSHHDTPCTFSRYHRSSKNTKAGNPQLVGPNASPPTQSPITPTSTDHSAQGIDSPSETHSSNLGDHGPQAHRTAFRMNHISTFNGLPFFSPDGQQWIEKRTGVKSNFHEYYASGPPWQAKPRFRAQTKHGQTDGRRIIGLPARPVVHKLLHTAASVKFAIGAVLIDQKLFESTINAAFDGQLSQTSPGPVSARACILAFSALVLEMVPEVDFVMDGDSDDYALEALALLPGVFAESVTMDGLQALLMLAIHCEVSSGDAYTLNMLISSAARFIFQFGGNLHPSTTAFQSPSRADLHVRNLFWVCFLIDKEMCLRTGSPPCLVDTHCDLTVPDGLRHAESLDGELLYFSALARLSVIQGHIFDRLYSARALQQNEAELLGTIRVMDTQLEDWRSSLPTSIRPSLTPSPLTGNPLTDKHSTIFQVQWHYCMMAIHQASCRCITWMETRETHIDGLNSSLMISVQAARLLLRKFCDLHLRFEHDTIRYSLFHMSSAVITIFCNVLLRPLNPDSLDDVVLIQRLPGCFKNYIPRTTMVEPFVEQLGHLARCAVVKAKAST</sequence>
<dbReference type="GO" id="GO:0003677">
    <property type="term" value="F:DNA binding"/>
    <property type="evidence" value="ECO:0007669"/>
    <property type="project" value="UniProtKB-KW"/>
</dbReference>
<evidence type="ECO:0000259" key="8">
    <source>
        <dbReference type="PROSITE" id="PS50048"/>
    </source>
</evidence>
<reference evidence="9 10" key="1">
    <citation type="submission" date="2018-02" db="EMBL/GenBank/DDBJ databases">
        <title>The genomes of Aspergillus section Nigri reveals drivers in fungal speciation.</title>
        <authorList>
            <consortium name="DOE Joint Genome Institute"/>
            <person name="Vesth T.C."/>
            <person name="Nybo J."/>
            <person name="Theobald S."/>
            <person name="Brandl J."/>
            <person name="Frisvad J.C."/>
            <person name="Nielsen K.F."/>
            <person name="Lyhne E.K."/>
            <person name="Kogle M.E."/>
            <person name="Kuo A."/>
            <person name="Riley R."/>
            <person name="Clum A."/>
            <person name="Nolan M."/>
            <person name="Lipzen A."/>
            <person name="Salamov A."/>
            <person name="Henrissat B."/>
            <person name="Wiebenga A."/>
            <person name="De vries R.P."/>
            <person name="Grigoriev I.V."/>
            <person name="Mortensen U.H."/>
            <person name="Andersen M.R."/>
            <person name="Baker S.E."/>
        </authorList>
    </citation>
    <scope>NUCLEOTIDE SEQUENCE [LARGE SCALE GENOMIC DNA]</scope>
    <source>
        <strain evidence="9 10">CBS 121057</strain>
    </source>
</reference>
<dbReference type="OrthoDB" id="4116913at2759"/>
<dbReference type="GO" id="GO:0000981">
    <property type="term" value="F:DNA-binding transcription factor activity, RNA polymerase II-specific"/>
    <property type="evidence" value="ECO:0007669"/>
    <property type="project" value="InterPro"/>
</dbReference>
<feature type="region of interest" description="Disordered" evidence="7">
    <location>
        <begin position="54"/>
        <end position="109"/>
    </location>
</feature>
<dbReference type="GO" id="GO:0005634">
    <property type="term" value="C:nucleus"/>
    <property type="evidence" value="ECO:0007669"/>
    <property type="project" value="UniProtKB-SubCell"/>
</dbReference>
<evidence type="ECO:0000256" key="7">
    <source>
        <dbReference type="SAM" id="MobiDB-lite"/>
    </source>
</evidence>
<dbReference type="GO" id="GO:0009893">
    <property type="term" value="P:positive regulation of metabolic process"/>
    <property type="evidence" value="ECO:0007669"/>
    <property type="project" value="UniProtKB-ARBA"/>
</dbReference>
<keyword evidence="5" id="KW-0804">Transcription</keyword>
<gene>
    <name evidence="9" type="ORF">BO78DRAFT_418807</name>
</gene>
<organism evidence="9 10">
    <name type="scientific">Aspergillus sclerotiicarbonarius (strain CBS 121057 / IBT 28362)</name>
    <dbReference type="NCBI Taxonomy" id="1448318"/>
    <lineage>
        <taxon>Eukaryota</taxon>
        <taxon>Fungi</taxon>
        <taxon>Dikarya</taxon>
        <taxon>Ascomycota</taxon>
        <taxon>Pezizomycotina</taxon>
        <taxon>Eurotiomycetes</taxon>
        <taxon>Eurotiomycetidae</taxon>
        <taxon>Eurotiales</taxon>
        <taxon>Aspergillaceae</taxon>
        <taxon>Aspergillus</taxon>
        <taxon>Aspergillus subgen. Circumdati</taxon>
    </lineage>
</organism>
<protein>
    <recommendedName>
        <fullName evidence="8">Zn(2)-C6 fungal-type domain-containing protein</fullName>
    </recommendedName>
</protein>
<dbReference type="VEuPathDB" id="FungiDB:BO78DRAFT_418807"/>
<evidence type="ECO:0000256" key="3">
    <source>
        <dbReference type="ARBA" id="ARBA00023015"/>
    </source>
</evidence>
<dbReference type="GO" id="GO:0006351">
    <property type="term" value="P:DNA-templated transcription"/>
    <property type="evidence" value="ECO:0007669"/>
    <property type="project" value="InterPro"/>
</dbReference>
<keyword evidence="6" id="KW-0539">Nucleus</keyword>
<dbReference type="InterPro" id="IPR050987">
    <property type="entry name" value="AtrR-like"/>
</dbReference>
<keyword evidence="10" id="KW-1185">Reference proteome</keyword>
<evidence type="ECO:0000313" key="9">
    <source>
        <dbReference type="EMBL" id="PYI06404.1"/>
    </source>
</evidence>
<dbReference type="SMART" id="SM00066">
    <property type="entry name" value="GAL4"/>
    <property type="match status" value="1"/>
</dbReference>
<dbReference type="PROSITE" id="PS00463">
    <property type="entry name" value="ZN2_CY6_FUNGAL_1"/>
    <property type="match status" value="1"/>
</dbReference>